<dbReference type="STRING" id="30732.ENSOMEP00000002619"/>
<dbReference type="PANTHER" id="PTHR24058:SF53">
    <property type="entry name" value="HOMEODOMAIN-INTERACTING PROTEIN KINASE 2"/>
    <property type="match status" value="1"/>
</dbReference>
<reference evidence="10" key="1">
    <citation type="submission" date="2025-08" db="UniProtKB">
        <authorList>
            <consortium name="Ensembl"/>
        </authorList>
    </citation>
    <scope>IDENTIFICATION</scope>
</reference>
<dbReference type="InterPro" id="IPR050494">
    <property type="entry name" value="Ser_Thr_dual-spec_kinase"/>
</dbReference>
<dbReference type="GO" id="GO:0046332">
    <property type="term" value="F:SMAD binding"/>
    <property type="evidence" value="ECO:0007669"/>
    <property type="project" value="TreeGrafter"/>
</dbReference>
<feature type="compositionally biased region" description="Polar residues" evidence="8">
    <location>
        <begin position="404"/>
        <end position="415"/>
    </location>
</feature>
<reference evidence="10" key="2">
    <citation type="submission" date="2025-09" db="UniProtKB">
        <authorList>
            <consortium name="Ensembl"/>
        </authorList>
    </citation>
    <scope>IDENTIFICATION</scope>
</reference>
<keyword evidence="11" id="KW-1185">Reference proteome</keyword>
<dbReference type="AlphaFoldDB" id="A0A3B3BBS9"/>
<dbReference type="GO" id="GO:0016605">
    <property type="term" value="C:PML body"/>
    <property type="evidence" value="ECO:0007669"/>
    <property type="project" value="TreeGrafter"/>
</dbReference>
<evidence type="ECO:0000256" key="8">
    <source>
        <dbReference type="SAM" id="MobiDB-lite"/>
    </source>
</evidence>
<keyword evidence="1 7" id="KW-0723">Serine/threonine-protein kinase</keyword>
<dbReference type="GO" id="GO:0005737">
    <property type="term" value="C:cytoplasm"/>
    <property type="evidence" value="ECO:0007669"/>
    <property type="project" value="TreeGrafter"/>
</dbReference>
<dbReference type="PROSITE" id="PS00107">
    <property type="entry name" value="PROTEIN_KINASE_ATP"/>
    <property type="match status" value="1"/>
</dbReference>
<evidence type="ECO:0000256" key="4">
    <source>
        <dbReference type="ARBA" id="ARBA00022777"/>
    </source>
</evidence>
<evidence type="ECO:0000256" key="6">
    <source>
        <dbReference type="PROSITE-ProRule" id="PRU10141"/>
    </source>
</evidence>
<dbReference type="SUPFAM" id="SSF56112">
    <property type="entry name" value="Protein kinase-like (PK-like)"/>
    <property type="match status" value="1"/>
</dbReference>
<dbReference type="GeneTree" id="ENSGT00940000164472"/>
<keyword evidence="2" id="KW-0808">Transferase</keyword>
<dbReference type="GO" id="GO:0003714">
    <property type="term" value="F:transcription corepressor activity"/>
    <property type="evidence" value="ECO:0007669"/>
    <property type="project" value="TreeGrafter"/>
</dbReference>
<evidence type="ECO:0000256" key="5">
    <source>
        <dbReference type="ARBA" id="ARBA00022840"/>
    </source>
</evidence>
<dbReference type="GO" id="GO:0042771">
    <property type="term" value="P:intrinsic apoptotic signaling pathway in response to DNA damage by p53 class mediator"/>
    <property type="evidence" value="ECO:0007669"/>
    <property type="project" value="TreeGrafter"/>
</dbReference>
<dbReference type="GO" id="GO:0007224">
    <property type="term" value="P:smoothened signaling pathway"/>
    <property type="evidence" value="ECO:0007669"/>
    <property type="project" value="TreeGrafter"/>
</dbReference>
<dbReference type="GO" id="GO:0004713">
    <property type="term" value="F:protein tyrosine kinase activity"/>
    <property type="evidence" value="ECO:0007669"/>
    <property type="project" value="TreeGrafter"/>
</dbReference>
<dbReference type="PaxDb" id="30732-ENSOMEP00000002619"/>
<dbReference type="Pfam" id="PF00069">
    <property type="entry name" value="Pkinase"/>
    <property type="match status" value="1"/>
</dbReference>
<dbReference type="Gene3D" id="1.10.510.10">
    <property type="entry name" value="Transferase(Phosphotransferase) domain 1"/>
    <property type="match status" value="1"/>
</dbReference>
<proteinExistence type="inferred from homology"/>
<dbReference type="SMART" id="SM00220">
    <property type="entry name" value="S_TKc"/>
    <property type="match status" value="1"/>
</dbReference>
<name>A0A3B3BBS9_ORYME</name>
<feature type="domain" description="Protein kinase" evidence="9">
    <location>
        <begin position="53"/>
        <end position="355"/>
    </location>
</feature>
<evidence type="ECO:0000313" key="11">
    <source>
        <dbReference type="Proteomes" id="UP000261560"/>
    </source>
</evidence>
<organism evidence="10 11">
    <name type="scientific">Oryzias melastigma</name>
    <name type="common">Marine medaka</name>
    <dbReference type="NCBI Taxonomy" id="30732"/>
    <lineage>
        <taxon>Eukaryota</taxon>
        <taxon>Metazoa</taxon>
        <taxon>Chordata</taxon>
        <taxon>Craniata</taxon>
        <taxon>Vertebrata</taxon>
        <taxon>Euteleostomi</taxon>
        <taxon>Actinopterygii</taxon>
        <taxon>Neopterygii</taxon>
        <taxon>Teleostei</taxon>
        <taxon>Neoteleostei</taxon>
        <taxon>Acanthomorphata</taxon>
        <taxon>Ovalentaria</taxon>
        <taxon>Atherinomorphae</taxon>
        <taxon>Beloniformes</taxon>
        <taxon>Adrianichthyidae</taxon>
        <taxon>Oryziinae</taxon>
        <taxon>Oryzias</taxon>
    </lineage>
</organism>
<dbReference type="PANTHER" id="PTHR24058">
    <property type="entry name" value="DUAL SPECIFICITY PROTEIN KINASE"/>
    <property type="match status" value="1"/>
</dbReference>
<protein>
    <recommendedName>
        <fullName evidence="9">Protein kinase domain-containing protein</fullName>
    </recommendedName>
</protein>
<keyword evidence="4" id="KW-0418">Kinase</keyword>
<evidence type="ECO:0000256" key="3">
    <source>
        <dbReference type="ARBA" id="ARBA00022741"/>
    </source>
</evidence>
<dbReference type="InterPro" id="IPR008271">
    <property type="entry name" value="Ser/Thr_kinase_AS"/>
</dbReference>
<accession>A0A3B3BBS9</accession>
<dbReference type="PROSITE" id="PS50011">
    <property type="entry name" value="PROTEIN_KINASE_DOM"/>
    <property type="match status" value="1"/>
</dbReference>
<evidence type="ECO:0000256" key="2">
    <source>
        <dbReference type="ARBA" id="ARBA00022679"/>
    </source>
</evidence>
<feature type="binding site" evidence="6">
    <location>
        <position position="86"/>
    </location>
    <ligand>
        <name>ATP</name>
        <dbReference type="ChEBI" id="CHEBI:30616"/>
    </ligand>
</feature>
<dbReference type="GO" id="GO:0003713">
    <property type="term" value="F:transcription coactivator activity"/>
    <property type="evidence" value="ECO:0007669"/>
    <property type="project" value="TreeGrafter"/>
</dbReference>
<keyword evidence="5 6" id="KW-0067">ATP-binding</keyword>
<sequence length="464" mass="53349">MSISCLSSGGHKSTWMLGCLRTMPGLLQLISMRVKLESKPAEACGTFLHTNNRNGKKFLGEGTYGKVAKCLEMSTQKHVAIKIVKKDFEDAGEDEIKALIELSKIDADKYNLVKFVEWFHHNNHVCIVFDMLDQSLYDYLEKRGFRPLSLRTIRCLAWQLLVALSGLKKINMVHFDIKPDNIMLVDQNAEPLRLKLIDFGLAEKVEDLEMGIRIQNICFRAPEVMLGLPLDERLDMWTVGYVLGMLYAGFYFYPQDSEYNIIRALVKMYGMPDNELLEEGMYTDRFFTRTEENSTFNWKLDTPEQQFEKTGQKVDDFDFWSFDELKEFMDLLKRMLEVDPNKRISPDEALQHPLFKLGKKRPQTPKEPAQVHQEPEATAPAVSRKRKRSDQQSQEPETEAPAQVHQQPEETTQAVSKKRKRTDQQSQEAETEAPAPQVHQVAEETVASPSQGLNHTLSHSHIHT</sequence>
<comment type="similarity">
    <text evidence="7">Belongs to the protein kinase superfamily.</text>
</comment>
<dbReference type="Proteomes" id="UP000261560">
    <property type="component" value="Unplaced"/>
</dbReference>
<dbReference type="Ensembl" id="ENSOMET00000012189.1">
    <property type="protein sequence ID" value="ENSOMEP00000002619.1"/>
    <property type="gene ID" value="ENSOMEG00000003607.1"/>
</dbReference>
<evidence type="ECO:0000256" key="1">
    <source>
        <dbReference type="ARBA" id="ARBA00022527"/>
    </source>
</evidence>
<evidence type="ECO:0000259" key="9">
    <source>
        <dbReference type="PROSITE" id="PS50011"/>
    </source>
</evidence>
<keyword evidence="3 6" id="KW-0547">Nucleotide-binding</keyword>
<feature type="region of interest" description="Disordered" evidence="8">
    <location>
        <begin position="347"/>
        <end position="464"/>
    </location>
</feature>
<dbReference type="GO" id="GO:0045944">
    <property type="term" value="P:positive regulation of transcription by RNA polymerase II"/>
    <property type="evidence" value="ECO:0007669"/>
    <property type="project" value="TreeGrafter"/>
</dbReference>
<dbReference type="GO" id="GO:0004674">
    <property type="term" value="F:protein serine/threonine kinase activity"/>
    <property type="evidence" value="ECO:0007669"/>
    <property type="project" value="UniProtKB-KW"/>
</dbReference>
<dbReference type="Gene3D" id="3.30.200.20">
    <property type="entry name" value="Phosphorylase Kinase, domain 1"/>
    <property type="match status" value="1"/>
</dbReference>
<dbReference type="InterPro" id="IPR000719">
    <property type="entry name" value="Prot_kinase_dom"/>
</dbReference>
<dbReference type="InterPro" id="IPR017441">
    <property type="entry name" value="Protein_kinase_ATP_BS"/>
</dbReference>
<dbReference type="InterPro" id="IPR011009">
    <property type="entry name" value="Kinase-like_dom_sf"/>
</dbReference>
<evidence type="ECO:0000313" key="10">
    <source>
        <dbReference type="Ensembl" id="ENSOMEP00000002619.1"/>
    </source>
</evidence>
<dbReference type="GO" id="GO:0005524">
    <property type="term" value="F:ATP binding"/>
    <property type="evidence" value="ECO:0007669"/>
    <property type="project" value="UniProtKB-UniRule"/>
</dbReference>
<feature type="compositionally biased region" description="Polar residues" evidence="8">
    <location>
        <begin position="447"/>
        <end position="457"/>
    </location>
</feature>
<dbReference type="PROSITE" id="PS00108">
    <property type="entry name" value="PROTEIN_KINASE_ST"/>
    <property type="match status" value="1"/>
</dbReference>
<evidence type="ECO:0000256" key="7">
    <source>
        <dbReference type="RuleBase" id="RU000304"/>
    </source>
</evidence>